<dbReference type="Proteomes" id="UP000076858">
    <property type="component" value="Unassembled WGS sequence"/>
</dbReference>
<evidence type="ECO:0000313" key="2">
    <source>
        <dbReference type="Proteomes" id="UP000076858"/>
    </source>
</evidence>
<name>A0A165AJJ4_9CRUS</name>
<proteinExistence type="predicted"/>
<sequence length="51" mass="5723">MVRILKTLGTSIPTEVSLLKEEIAVTMLPLKKLLIAEEYCQMAFFVVNLIA</sequence>
<dbReference type="AlphaFoldDB" id="A0A165AJJ4"/>
<dbReference type="EMBL" id="LRGB01000571">
    <property type="protein sequence ID" value="KZS17766.1"/>
    <property type="molecule type" value="Genomic_DNA"/>
</dbReference>
<protein>
    <submittedName>
        <fullName evidence="1">Uncharacterized protein</fullName>
    </submittedName>
</protein>
<evidence type="ECO:0000313" key="1">
    <source>
        <dbReference type="EMBL" id="KZS17766.1"/>
    </source>
</evidence>
<keyword evidence="2" id="KW-1185">Reference proteome</keyword>
<accession>A0A165AJJ4</accession>
<comment type="caution">
    <text evidence="1">The sequence shown here is derived from an EMBL/GenBank/DDBJ whole genome shotgun (WGS) entry which is preliminary data.</text>
</comment>
<organism evidence="1 2">
    <name type="scientific">Daphnia magna</name>
    <dbReference type="NCBI Taxonomy" id="35525"/>
    <lineage>
        <taxon>Eukaryota</taxon>
        <taxon>Metazoa</taxon>
        <taxon>Ecdysozoa</taxon>
        <taxon>Arthropoda</taxon>
        <taxon>Crustacea</taxon>
        <taxon>Branchiopoda</taxon>
        <taxon>Diplostraca</taxon>
        <taxon>Cladocera</taxon>
        <taxon>Anomopoda</taxon>
        <taxon>Daphniidae</taxon>
        <taxon>Daphnia</taxon>
    </lineage>
</organism>
<reference evidence="1 2" key="1">
    <citation type="submission" date="2016-03" db="EMBL/GenBank/DDBJ databases">
        <title>EvidentialGene: Evidence-directed Construction of Genes on Genomes.</title>
        <authorList>
            <person name="Gilbert D.G."/>
            <person name="Choi J.-H."/>
            <person name="Mockaitis K."/>
            <person name="Colbourne J."/>
            <person name="Pfrender M."/>
        </authorList>
    </citation>
    <scope>NUCLEOTIDE SEQUENCE [LARGE SCALE GENOMIC DNA]</scope>
    <source>
        <strain evidence="1 2">Xinb3</strain>
        <tissue evidence="1">Complete organism</tissue>
    </source>
</reference>
<gene>
    <name evidence="1" type="ORF">APZ42_016196</name>
</gene>